<keyword evidence="1" id="KW-0812">Transmembrane</keyword>
<feature type="transmembrane region" description="Helical" evidence="1">
    <location>
        <begin position="183"/>
        <end position="202"/>
    </location>
</feature>
<comment type="caution">
    <text evidence="2">The sequence shown here is derived from an EMBL/GenBank/DDBJ whole genome shotgun (WGS) entry which is preliminary data.</text>
</comment>
<dbReference type="Proteomes" id="UP000031408">
    <property type="component" value="Unassembled WGS sequence"/>
</dbReference>
<feature type="transmembrane region" description="Helical" evidence="1">
    <location>
        <begin position="110"/>
        <end position="130"/>
    </location>
</feature>
<feature type="transmembrane region" description="Helical" evidence="1">
    <location>
        <begin position="24"/>
        <end position="47"/>
    </location>
</feature>
<accession>A0A0C1L7R8</accession>
<evidence type="ECO:0000313" key="2">
    <source>
        <dbReference type="EMBL" id="KIC96197.1"/>
    </source>
</evidence>
<dbReference type="EMBL" id="JSVC01000002">
    <property type="protein sequence ID" value="KIC96197.1"/>
    <property type="molecule type" value="Genomic_DNA"/>
</dbReference>
<organism evidence="2 3">
    <name type="scientific">Flavihumibacter solisilvae</name>
    <dbReference type="NCBI Taxonomy" id="1349421"/>
    <lineage>
        <taxon>Bacteria</taxon>
        <taxon>Pseudomonadati</taxon>
        <taxon>Bacteroidota</taxon>
        <taxon>Chitinophagia</taxon>
        <taxon>Chitinophagales</taxon>
        <taxon>Chitinophagaceae</taxon>
        <taxon>Flavihumibacter</taxon>
    </lineage>
</organism>
<evidence type="ECO:0000313" key="3">
    <source>
        <dbReference type="Proteomes" id="UP000031408"/>
    </source>
</evidence>
<proteinExistence type="predicted"/>
<keyword evidence="3" id="KW-1185">Reference proteome</keyword>
<reference evidence="2 3" key="1">
    <citation type="submission" date="2014-11" db="EMBL/GenBank/DDBJ databases">
        <title>Genome sequence of Flavihumibacter solisilvae 3-3.</title>
        <authorList>
            <person name="Zhou G."/>
            <person name="Li M."/>
            <person name="Wang G."/>
        </authorList>
    </citation>
    <scope>NUCLEOTIDE SEQUENCE [LARGE SCALE GENOMIC DNA]</scope>
    <source>
        <strain evidence="2 3">3-3</strain>
    </source>
</reference>
<evidence type="ECO:0000256" key="1">
    <source>
        <dbReference type="SAM" id="Phobius"/>
    </source>
</evidence>
<feature type="transmembrane region" description="Helical" evidence="1">
    <location>
        <begin position="72"/>
        <end position="90"/>
    </location>
</feature>
<keyword evidence="1" id="KW-0472">Membrane</keyword>
<name>A0A0C1L7R8_9BACT</name>
<protein>
    <submittedName>
        <fullName evidence="2">Uncharacterized protein</fullName>
    </submittedName>
</protein>
<dbReference type="STRING" id="1349421.OI18_02990"/>
<gene>
    <name evidence="2" type="ORF">OI18_02990</name>
</gene>
<keyword evidence="1" id="KW-1133">Transmembrane helix</keyword>
<sequence length="209" mass="23103">MSTNISGLNTLQDIRNMMEKSSRFISLSGWSGISAGICGLAGTWFAWQRINAFHAQANSASSQCIDCLKTDLLVIASLVFAAAFATAFFFTFLRSRRDGGVLWGPAARRLLWNTLFPMLAGGLVILRLVSLEQYDIIISVSLIFYGLALINGSRYTIGEVRYLGYAELATGLISLWLPELGLSLWAIGFGLLHIVYGIAMWWKYERTGN</sequence>
<dbReference type="AlphaFoldDB" id="A0A0C1L7R8"/>
<feature type="transmembrane region" description="Helical" evidence="1">
    <location>
        <begin position="136"/>
        <end position="153"/>
    </location>
</feature>
<dbReference type="OrthoDB" id="1120881at2"/>
<dbReference type="RefSeq" id="WP_039137127.1">
    <property type="nucleotide sequence ID" value="NZ_JSVC01000002.1"/>
</dbReference>